<evidence type="ECO:0000259" key="4">
    <source>
        <dbReference type="Pfam" id="PF07804"/>
    </source>
</evidence>
<dbReference type="CDD" id="cd17808">
    <property type="entry name" value="HipA_Ec_like"/>
    <property type="match status" value="1"/>
</dbReference>
<dbReference type="Pfam" id="PF07804">
    <property type="entry name" value="HipA_C"/>
    <property type="match status" value="1"/>
</dbReference>
<accession>A0AAU7THI0</accession>
<comment type="similarity">
    <text evidence="1">Belongs to the HipA Ser/Thr kinase family.</text>
</comment>
<reference evidence="6" key="1">
    <citation type="submission" date="2024-06" db="EMBL/GenBank/DDBJ databases">
        <title>Kribbella sp. strain HUAS MG21 genome sequences.</title>
        <authorList>
            <person name="Mo P."/>
        </authorList>
    </citation>
    <scope>NUCLEOTIDE SEQUENCE</scope>
    <source>
        <strain evidence="6">HUAS MG21</strain>
    </source>
</reference>
<dbReference type="GO" id="GO:0004674">
    <property type="term" value="F:protein serine/threonine kinase activity"/>
    <property type="evidence" value="ECO:0007669"/>
    <property type="project" value="TreeGrafter"/>
</dbReference>
<evidence type="ECO:0000256" key="2">
    <source>
        <dbReference type="ARBA" id="ARBA00022679"/>
    </source>
</evidence>
<dbReference type="PANTHER" id="PTHR37419:SF1">
    <property type="entry name" value="SERINE_THREONINE-PROTEIN KINASE TOXIN HIPA"/>
    <property type="match status" value="1"/>
</dbReference>
<protein>
    <submittedName>
        <fullName evidence="6">Type II toxin-antitoxin system HipA family toxin</fullName>
    </submittedName>
</protein>
<dbReference type="AlphaFoldDB" id="A0AAU7THI0"/>
<dbReference type="InterPro" id="IPR052028">
    <property type="entry name" value="HipA_Ser/Thr_kinase"/>
</dbReference>
<dbReference type="Gene3D" id="1.10.1070.20">
    <property type="match status" value="1"/>
</dbReference>
<sequence>MAEDRLVIYLDGIRTGLLHQTPQGQYSFEYDDDYRTDPTTTPLSLSMPKATRRHLNKPVRAFISGLLPDSAAALQRIGRKYDVSPNNPFALLRHIGRDAAGAVQILPEDIASTDAANRQGDVDWLTEDDLNQTLSELAQSPDSWDPGRNGGRWSLAGAQSKIALFRSTDGRWGIPRDSTPTTHILKPSMPNYKAHHLNEHLCLRAAQLCGLPAAATELLADDRFEVLISRRYDRINDSGRWIRLHQEDMCQALSVPPIKKYQDDGGPGVQQLGELLTRASLGASRRDNLRRMFDYIVFNAAIGATDAHAKNYSILLGPRDIQLAPLYDVATMLPYDQGRNLKSAMKLGSTWQMTTVTDDDWIITGRRLGLSAAESLERTKAVKEIIPAAFQQAATEASVPEPLRRRASWIAELVVAHLDGRRDHWGRLDVSPLPKG</sequence>
<dbReference type="PANTHER" id="PTHR37419">
    <property type="entry name" value="SERINE/THREONINE-PROTEIN KINASE TOXIN HIPA"/>
    <property type="match status" value="1"/>
</dbReference>
<feature type="domain" description="HipA N-terminal subdomain 1" evidence="5">
    <location>
        <begin position="7"/>
        <end position="105"/>
    </location>
</feature>
<evidence type="ECO:0000256" key="3">
    <source>
        <dbReference type="ARBA" id="ARBA00022777"/>
    </source>
</evidence>
<proteinExistence type="inferred from homology"/>
<dbReference type="NCBIfam" id="TIGR03071">
    <property type="entry name" value="couple_hipA"/>
    <property type="match status" value="1"/>
</dbReference>
<evidence type="ECO:0000259" key="5">
    <source>
        <dbReference type="Pfam" id="PF13657"/>
    </source>
</evidence>
<feature type="domain" description="HipA-like C-terminal" evidence="4">
    <location>
        <begin position="153"/>
        <end position="383"/>
    </location>
</feature>
<dbReference type="Pfam" id="PF13657">
    <property type="entry name" value="Couple_hipA"/>
    <property type="match status" value="1"/>
</dbReference>
<dbReference type="GO" id="GO:0005829">
    <property type="term" value="C:cytosol"/>
    <property type="evidence" value="ECO:0007669"/>
    <property type="project" value="TreeGrafter"/>
</dbReference>
<dbReference type="RefSeq" id="WP_350278877.1">
    <property type="nucleotide sequence ID" value="NZ_CP158165.1"/>
</dbReference>
<keyword evidence="2" id="KW-0808">Transferase</keyword>
<organism evidence="6">
    <name type="scientific">Kribbella sp. HUAS MG21</name>
    <dbReference type="NCBI Taxonomy" id="3160966"/>
    <lineage>
        <taxon>Bacteria</taxon>
        <taxon>Bacillati</taxon>
        <taxon>Actinomycetota</taxon>
        <taxon>Actinomycetes</taxon>
        <taxon>Propionibacteriales</taxon>
        <taxon>Kribbellaceae</taxon>
        <taxon>Kribbella</taxon>
    </lineage>
</organism>
<keyword evidence="3" id="KW-0418">Kinase</keyword>
<name>A0AAU7THI0_9ACTN</name>
<gene>
    <name evidence="6" type="ORF">ABN611_06520</name>
</gene>
<dbReference type="EMBL" id="CP158165">
    <property type="protein sequence ID" value="XBV26072.1"/>
    <property type="molecule type" value="Genomic_DNA"/>
</dbReference>
<evidence type="ECO:0000256" key="1">
    <source>
        <dbReference type="ARBA" id="ARBA00010164"/>
    </source>
</evidence>
<dbReference type="InterPro" id="IPR012893">
    <property type="entry name" value="HipA-like_C"/>
</dbReference>
<evidence type="ECO:0000313" key="6">
    <source>
        <dbReference type="EMBL" id="XBV26072.1"/>
    </source>
</evidence>
<dbReference type="InterPro" id="IPR017508">
    <property type="entry name" value="HipA_N1"/>
</dbReference>